<dbReference type="Proteomes" id="UP001595791">
    <property type="component" value="Unassembled WGS sequence"/>
</dbReference>
<dbReference type="InterPro" id="IPR020598">
    <property type="entry name" value="rRNA_Ade_methylase_Trfase_N"/>
</dbReference>
<name>A0ABV8MT65_9NEIS</name>
<evidence type="ECO:0000256" key="3">
    <source>
        <dbReference type="ARBA" id="ARBA00022603"/>
    </source>
</evidence>
<comment type="similarity">
    <text evidence="1">Belongs to the methyltransferase superfamily. L-isoaspartyl/D-aspartyl protein methyltransferase family.</text>
</comment>
<dbReference type="Pfam" id="PF01135">
    <property type="entry name" value="PCMT"/>
    <property type="match status" value="1"/>
</dbReference>
<keyword evidence="5" id="KW-0949">S-adenosyl-L-methionine</keyword>
<dbReference type="InterPro" id="IPR020596">
    <property type="entry name" value="rRNA_Ade_Mease_Trfase_CS"/>
</dbReference>
<dbReference type="RefSeq" id="WP_378165426.1">
    <property type="nucleotide sequence ID" value="NZ_JBHSBU010000001.1"/>
</dbReference>
<gene>
    <name evidence="8" type="ORF">ACFOW7_14320</name>
</gene>
<dbReference type="SUPFAM" id="SSF53335">
    <property type="entry name" value="S-adenosyl-L-methionine-dependent methyltransferases"/>
    <property type="match status" value="1"/>
</dbReference>
<protein>
    <recommendedName>
        <fullName evidence="2">Protein-L-isoaspartate O-methyltransferase</fullName>
    </recommendedName>
    <alternativeName>
        <fullName evidence="6">Protein L-isoaspartyl methyltransferase</fullName>
    </alternativeName>
</protein>
<dbReference type="SMART" id="SM00650">
    <property type="entry name" value="rADc"/>
    <property type="match status" value="1"/>
</dbReference>
<keyword evidence="3" id="KW-0489">Methyltransferase</keyword>
<evidence type="ECO:0000256" key="5">
    <source>
        <dbReference type="ARBA" id="ARBA00022691"/>
    </source>
</evidence>
<dbReference type="PANTHER" id="PTHR11579">
    <property type="entry name" value="PROTEIN-L-ISOASPARTATE O-METHYLTRANSFERASE"/>
    <property type="match status" value="1"/>
</dbReference>
<accession>A0ABV8MT65</accession>
<evidence type="ECO:0000256" key="1">
    <source>
        <dbReference type="ARBA" id="ARBA00005369"/>
    </source>
</evidence>
<evidence type="ECO:0000313" key="9">
    <source>
        <dbReference type="Proteomes" id="UP001595791"/>
    </source>
</evidence>
<reference evidence="9" key="1">
    <citation type="journal article" date="2019" name="Int. J. Syst. Evol. Microbiol.">
        <title>The Global Catalogue of Microorganisms (GCM) 10K type strain sequencing project: providing services to taxonomists for standard genome sequencing and annotation.</title>
        <authorList>
            <consortium name="The Broad Institute Genomics Platform"/>
            <consortium name="The Broad Institute Genome Sequencing Center for Infectious Disease"/>
            <person name="Wu L."/>
            <person name="Ma J."/>
        </authorList>
    </citation>
    <scope>NUCLEOTIDE SEQUENCE [LARGE SCALE GENOMIC DNA]</scope>
    <source>
        <strain evidence="9">LMG 29894</strain>
    </source>
</reference>
<dbReference type="Gene3D" id="3.40.50.150">
    <property type="entry name" value="Vaccinia Virus protein VP39"/>
    <property type="match status" value="1"/>
</dbReference>
<organism evidence="8 9">
    <name type="scientific">Chitinimonas lacunae</name>
    <dbReference type="NCBI Taxonomy" id="1963018"/>
    <lineage>
        <taxon>Bacteria</taxon>
        <taxon>Pseudomonadati</taxon>
        <taxon>Pseudomonadota</taxon>
        <taxon>Betaproteobacteria</taxon>
        <taxon>Neisseriales</taxon>
        <taxon>Chitinibacteraceae</taxon>
        <taxon>Chitinimonas</taxon>
    </lineage>
</organism>
<dbReference type="PANTHER" id="PTHR11579:SF18">
    <property type="entry name" value="PROTEIN-L-ISOASPARTATE O-METHYLTRANSFERASE"/>
    <property type="match status" value="1"/>
</dbReference>
<dbReference type="EMBL" id="JBHSBU010000001">
    <property type="protein sequence ID" value="MFC4160514.1"/>
    <property type="molecule type" value="Genomic_DNA"/>
</dbReference>
<evidence type="ECO:0000256" key="6">
    <source>
        <dbReference type="ARBA" id="ARBA00030757"/>
    </source>
</evidence>
<evidence type="ECO:0000313" key="8">
    <source>
        <dbReference type="EMBL" id="MFC4160514.1"/>
    </source>
</evidence>
<evidence type="ECO:0000259" key="7">
    <source>
        <dbReference type="SMART" id="SM00650"/>
    </source>
</evidence>
<dbReference type="CDD" id="cd02440">
    <property type="entry name" value="AdoMet_MTases"/>
    <property type="match status" value="1"/>
</dbReference>
<dbReference type="InterPro" id="IPR000682">
    <property type="entry name" value="PCMT"/>
</dbReference>
<feature type="domain" description="Ribosomal RNA adenine methylase transferase N-terminal" evidence="7">
    <location>
        <begin position="65"/>
        <end position="206"/>
    </location>
</feature>
<keyword evidence="4" id="KW-0808">Transferase</keyword>
<dbReference type="PROSITE" id="PS01131">
    <property type="entry name" value="RRNA_A_DIMETH"/>
    <property type="match status" value="1"/>
</dbReference>
<proteinExistence type="inferred from homology"/>
<sequence>MDWENARFNMVEQQIRPWDVLDQTVLNLLFHVKREQFVPEAHRQMAFVDMELPLGNGFRMWQPKLEARVLQELGLKRTDRVLEIGTGSGYLTALLSHLVKHVYSVEIDPATADAAREQLKAAGCLNVTVETGDAALGWDRHAPYDVIVAGGSYPTRPEALLGQLAEGGRLWAVVGELPVMSASLFTKVGGAVKEEKLFETVLEPLRNVPPAPKFQF</sequence>
<comment type="caution">
    <text evidence="8">The sequence shown here is derived from an EMBL/GenBank/DDBJ whole genome shotgun (WGS) entry which is preliminary data.</text>
</comment>
<evidence type="ECO:0000256" key="2">
    <source>
        <dbReference type="ARBA" id="ARBA00013346"/>
    </source>
</evidence>
<evidence type="ECO:0000256" key="4">
    <source>
        <dbReference type="ARBA" id="ARBA00022679"/>
    </source>
</evidence>
<dbReference type="InterPro" id="IPR029063">
    <property type="entry name" value="SAM-dependent_MTases_sf"/>
</dbReference>
<keyword evidence="9" id="KW-1185">Reference proteome</keyword>